<evidence type="ECO:0000313" key="9">
    <source>
        <dbReference type="Proteomes" id="UP000823912"/>
    </source>
</evidence>
<keyword evidence="7" id="KW-0479">Metal-binding</keyword>
<evidence type="ECO:0000256" key="1">
    <source>
        <dbReference type="ARBA" id="ARBA00007957"/>
    </source>
</evidence>
<dbReference type="Gene3D" id="1.10.10.10">
    <property type="entry name" value="Winged helix-like DNA-binding domain superfamily/Winged helix DNA-binding domain"/>
    <property type="match status" value="1"/>
</dbReference>
<gene>
    <name evidence="8" type="ORF">IAA55_07460</name>
</gene>
<dbReference type="GO" id="GO:0008270">
    <property type="term" value="F:zinc ion binding"/>
    <property type="evidence" value="ECO:0007669"/>
    <property type="project" value="TreeGrafter"/>
</dbReference>
<comment type="caution">
    <text evidence="8">The sequence shown here is derived from an EMBL/GenBank/DDBJ whole genome shotgun (WGS) entry which is preliminary data.</text>
</comment>
<evidence type="ECO:0000256" key="2">
    <source>
        <dbReference type="ARBA" id="ARBA00022491"/>
    </source>
</evidence>
<feature type="binding site" evidence="7">
    <location>
        <position position="82"/>
    </location>
    <ligand>
        <name>Zn(2+)</name>
        <dbReference type="ChEBI" id="CHEBI:29105"/>
    </ligand>
</feature>
<keyword evidence="4" id="KW-0805">Transcription regulation</keyword>
<keyword evidence="3 7" id="KW-0862">Zinc</keyword>
<evidence type="ECO:0000256" key="4">
    <source>
        <dbReference type="ARBA" id="ARBA00023015"/>
    </source>
</evidence>
<evidence type="ECO:0000256" key="6">
    <source>
        <dbReference type="ARBA" id="ARBA00023163"/>
    </source>
</evidence>
<dbReference type="InterPro" id="IPR036390">
    <property type="entry name" value="WH_DNA-bd_sf"/>
</dbReference>
<dbReference type="PANTHER" id="PTHR33202:SF7">
    <property type="entry name" value="FERRIC UPTAKE REGULATION PROTEIN"/>
    <property type="match status" value="1"/>
</dbReference>
<evidence type="ECO:0000313" key="8">
    <source>
        <dbReference type="EMBL" id="HIR71103.1"/>
    </source>
</evidence>
<evidence type="ECO:0000256" key="3">
    <source>
        <dbReference type="ARBA" id="ARBA00022833"/>
    </source>
</evidence>
<feature type="binding site" evidence="7">
    <location>
        <position position="85"/>
    </location>
    <ligand>
        <name>Zn(2+)</name>
        <dbReference type="ChEBI" id="CHEBI:29105"/>
    </ligand>
</feature>
<comment type="similarity">
    <text evidence="1">Belongs to the Fur family.</text>
</comment>
<dbReference type="SUPFAM" id="SSF46785">
    <property type="entry name" value="Winged helix' DNA-binding domain"/>
    <property type="match status" value="1"/>
</dbReference>
<dbReference type="EMBL" id="DVHM01000118">
    <property type="protein sequence ID" value="HIR71103.1"/>
    <property type="molecule type" value="Genomic_DNA"/>
</dbReference>
<dbReference type="AlphaFoldDB" id="A0A9D1JB96"/>
<dbReference type="GO" id="GO:0045892">
    <property type="term" value="P:negative regulation of DNA-templated transcription"/>
    <property type="evidence" value="ECO:0007669"/>
    <property type="project" value="TreeGrafter"/>
</dbReference>
<dbReference type="InterPro" id="IPR002481">
    <property type="entry name" value="FUR"/>
</dbReference>
<dbReference type="CDD" id="cd07153">
    <property type="entry name" value="Fur_like"/>
    <property type="match status" value="1"/>
</dbReference>
<evidence type="ECO:0000256" key="5">
    <source>
        <dbReference type="ARBA" id="ARBA00023125"/>
    </source>
</evidence>
<sequence>MKTYNYSRQREAIYRFLLHRKDHPTAETIYQHVRQEYPRISLGTIYRNLSLLEETGQIQKVPSDDSRDHYDADISCHPHFVCTCCHRVLDLKMDDLGFLNTLASQGFDGEILRSQLTFYGLCGDCKCSKSEP</sequence>
<dbReference type="Pfam" id="PF01475">
    <property type="entry name" value="FUR"/>
    <property type="match status" value="1"/>
</dbReference>
<dbReference type="GO" id="GO:0003700">
    <property type="term" value="F:DNA-binding transcription factor activity"/>
    <property type="evidence" value="ECO:0007669"/>
    <property type="project" value="InterPro"/>
</dbReference>
<keyword evidence="6" id="KW-0804">Transcription</keyword>
<accession>A0A9D1JB96</accession>
<feature type="binding site" evidence="7">
    <location>
        <position position="125"/>
    </location>
    <ligand>
        <name>Zn(2+)</name>
        <dbReference type="ChEBI" id="CHEBI:29105"/>
    </ligand>
</feature>
<feature type="binding site" evidence="7">
    <location>
        <position position="122"/>
    </location>
    <ligand>
        <name>Zn(2+)</name>
        <dbReference type="ChEBI" id="CHEBI:29105"/>
    </ligand>
</feature>
<dbReference type="GO" id="GO:1900376">
    <property type="term" value="P:regulation of secondary metabolite biosynthetic process"/>
    <property type="evidence" value="ECO:0007669"/>
    <property type="project" value="TreeGrafter"/>
</dbReference>
<dbReference type="InterPro" id="IPR043135">
    <property type="entry name" value="Fur_C"/>
</dbReference>
<dbReference type="Gene3D" id="3.30.1490.190">
    <property type="match status" value="1"/>
</dbReference>
<proteinExistence type="inferred from homology"/>
<organism evidence="8 9">
    <name type="scientific">Candidatus Pullilachnospira gallistercoris</name>
    <dbReference type="NCBI Taxonomy" id="2840911"/>
    <lineage>
        <taxon>Bacteria</taxon>
        <taxon>Bacillati</taxon>
        <taxon>Bacillota</taxon>
        <taxon>Clostridia</taxon>
        <taxon>Lachnospirales</taxon>
        <taxon>Lachnospiraceae</taxon>
        <taxon>Lachnospiraceae incertae sedis</taxon>
        <taxon>Candidatus Pullilachnospira</taxon>
    </lineage>
</organism>
<dbReference type="GO" id="GO:0000976">
    <property type="term" value="F:transcription cis-regulatory region binding"/>
    <property type="evidence" value="ECO:0007669"/>
    <property type="project" value="TreeGrafter"/>
</dbReference>
<evidence type="ECO:0000256" key="7">
    <source>
        <dbReference type="PIRSR" id="PIRSR602481-1"/>
    </source>
</evidence>
<dbReference type="Proteomes" id="UP000823912">
    <property type="component" value="Unassembled WGS sequence"/>
</dbReference>
<name>A0A9D1JB96_9FIRM</name>
<reference evidence="8" key="2">
    <citation type="journal article" date="2021" name="PeerJ">
        <title>Extensive microbial diversity within the chicken gut microbiome revealed by metagenomics and culture.</title>
        <authorList>
            <person name="Gilroy R."/>
            <person name="Ravi A."/>
            <person name="Getino M."/>
            <person name="Pursley I."/>
            <person name="Horton D.L."/>
            <person name="Alikhan N.F."/>
            <person name="Baker D."/>
            <person name="Gharbi K."/>
            <person name="Hall N."/>
            <person name="Watson M."/>
            <person name="Adriaenssens E.M."/>
            <person name="Foster-Nyarko E."/>
            <person name="Jarju S."/>
            <person name="Secka A."/>
            <person name="Antonio M."/>
            <person name="Oren A."/>
            <person name="Chaudhuri R.R."/>
            <person name="La Ragione R."/>
            <person name="Hildebrand F."/>
            <person name="Pallen M.J."/>
        </authorList>
    </citation>
    <scope>NUCLEOTIDE SEQUENCE</scope>
    <source>
        <strain evidence="8">ChiSjej5B23-6657</strain>
    </source>
</reference>
<keyword evidence="2" id="KW-0678">Repressor</keyword>
<keyword evidence="5" id="KW-0238">DNA-binding</keyword>
<comment type="cofactor">
    <cofactor evidence="7">
        <name>Zn(2+)</name>
        <dbReference type="ChEBI" id="CHEBI:29105"/>
    </cofactor>
    <text evidence="7">Binds 1 zinc ion per subunit.</text>
</comment>
<dbReference type="PANTHER" id="PTHR33202">
    <property type="entry name" value="ZINC UPTAKE REGULATION PROTEIN"/>
    <property type="match status" value="1"/>
</dbReference>
<protein>
    <submittedName>
        <fullName evidence="8">Transcriptional repressor</fullName>
    </submittedName>
</protein>
<dbReference type="InterPro" id="IPR036388">
    <property type="entry name" value="WH-like_DNA-bd_sf"/>
</dbReference>
<reference evidence="8" key="1">
    <citation type="submission" date="2020-10" db="EMBL/GenBank/DDBJ databases">
        <authorList>
            <person name="Gilroy R."/>
        </authorList>
    </citation>
    <scope>NUCLEOTIDE SEQUENCE</scope>
    <source>
        <strain evidence="8">ChiSjej5B23-6657</strain>
    </source>
</reference>